<reference evidence="1 2" key="1">
    <citation type="submission" date="2021-01" db="EMBL/GenBank/DDBJ databases">
        <title>Genomic Encyclopedia of Type Strains, Phase IV (KMG-IV): sequencing the most valuable type-strain genomes for metagenomic binning, comparative biology and taxonomic classification.</title>
        <authorList>
            <person name="Goeker M."/>
        </authorList>
    </citation>
    <scope>NUCLEOTIDE SEQUENCE [LARGE SCALE GENOMIC DNA]</scope>
    <source>
        <strain evidence="1 2">DSM 105482</strain>
    </source>
</reference>
<organism evidence="1 2">
    <name type="scientific">Peribacillus deserti</name>
    <dbReference type="NCBI Taxonomy" id="673318"/>
    <lineage>
        <taxon>Bacteria</taxon>
        <taxon>Bacillati</taxon>
        <taxon>Bacillota</taxon>
        <taxon>Bacilli</taxon>
        <taxon>Bacillales</taxon>
        <taxon>Bacillaceae</taxon>
        <taxon>Peribacillus</taxon>
    </lineage>
</organism>
<keyword evidence="2" id="KW-1185">Reference proteome</keyword>
<protein>
    <submittedName>
        <fullName evidence="1">Uncharacterized protein</fullName>
    </submittedName>
</protein>
<sequence length="38" mass="4763">MDYKQKERELGSYIGRLLRDFSPQKQMNTIHCYWRKDK</sequence>
<evidence type="ECO:0000313" key="2">
    <source>
        <dbReference type="Proteomes" id="UP000823486"/>
    </source>
</evidence>
<dbReference type="EMBL" id="JAFBFI010000007">
    <property type="protein sequence ID" value="MBM7692474.1"/>
    <property type="molecule type" value="Genomic_DNA"/>
</dbReference>
<dbReference type="Proteomes" id="UP000823486">
    <property type="component" value="Unassembled WGS sequence"/>
</dbReference>
<evidence type="ECO:0000313" key="1">
    <source>
        <dbReference type="EMBL" id="MBM7692474.1"/>
    </source>
</evidence>
<comment type="caution">
    <text evidence="1">The sequence shown here is derived from an EMBL/GenBank/DDBJ whole genome shotgun (WGS) entry which is preliminary data.</text>
</comment>
<name>A0ABS2QI43_9BACI</name>
<gene>
    <name evidence="1" type="ORF">JOC77_001904</name>
</gene>
<accession>A0ABS2QI43</accession>
<proteinExistence type="predicted"/>